<evidence type="ECO:0000313" key="1">
    <source>
        <dbReference type="EMBL" id="KII67835.1"/>
    </source>
</evidence>
<comment type="caution">
    <text evidence="1">The sequence shown here is derived from an EMBL/GenBank/DDBJ whole genome shotgun (WGS) entry which is preliminary data.</text>
</comment>
<protein>
    <recommendedName>
        <fullName evidence="3">Sortilin N-terminal domain-containing protein</fullName>
    </recommendedName>
</protein>
<dbReference type="EMBL" id="JWZT01003067">
    <property type="protein sequence ID" value="KII67835.1"/>
    <property type="molecule type" value="Genomic_DNA"/>
</dbReference>
<dbReference type="SUPFAM" id="SSF110296">
    <property type="entry name" value="Oligoxyloglucan reducing end-specific cellobiohydrolase"/>
    <property type="match status" value="1"/>
</dbReference>
<keyword evidence="2" id="KW-1185">Reference proteome</keyword>
<name>A0A0C2MUH7_THEKT</name>
<evidence type="ECO:0008006" key="3">
    <source>
        <dbReference type="Google" id="ProtNLM"/>
    </source>
</evidence>
<evidence type="ECO:0000313" key="2">
    <source>
        <dbReference type="Proteomes" id="UP000031668"/>
    </source>
</evidence>
<dbReference type="AlphaFoldDB" id="A0A0C2MUH7"/>
<dbReference type="OrthoDB" id="443634at2759"/>
<accession>A0A0C2MUH7</accession>
<gene>
    <name evidence="1" type="ORF">RF11_05394</name>
</gene>
<sequence length="120" mass="13813">MHEALKTFISYNGGQDWSYLKFKNKEHTPCKSTQIKFTMIEILNNGELLVGIEENKNFHVSLDTGMTWEKLKFGNIDGKILNIVTNAGFKYNVGMISRDDGSKYYLSILDFSRLFGKLFD</sequence>
<dbReference type="Proteomes" id="UP000031668">
    <property type="component" value="Unassembled WGS sequence"/>
</dbReference>
<organism evidence="1 2">
    <name type="scientific">Thelohanellus kitauei</name>
    <name type="common">Myxosporean</name>
    <dbReference type="NCBI Taxonomy" id="669202"/>
    <lineage>
        <taxon>Eukaryota</taxon>
        <taxon>Metazoa</taxon>
        <taxon>Cnidaria</taxon>
        <taxon>Myxozoa</taxon>
        <taxon>Myxosporea</taxon>
        <taxon>Bivalvulida</taxon>
        <taxon>Platysporina</taxon>
        <taxon>Myxobolidae</taxon>
        <taxon>Thelohanellus</taxon>
    </lineage>
</organism>
<reference evidence="1 2" key="1">
    <citation type="journal article" date="2014" name="Genome Biol. Evol.">
        <title>The genome of the myxosporean Thelohanellus kitauei shows adaptations to nutrient acquisition within its fish host.</title>
        <authorList>
            <person name="Yang Y."/>
            <person name="Xiong J."/>
            <person name="Zhou Z."/>
            <person name="Huo F."/>
            <person name="Miao W."/>
            <person name="Ran C."/>
            <person name="Liu Y."/>
            <person name="Zhang J."/>
            <person name="Feng J."/>
            <person name="Wang M."/>
            <person name="Wang M."/>
            <person name="Wang L."/>
            <person name="Yao B."/>
        </authorList>
    </citation>
    <scope>NUCLEOTIDE SEQUENCE [LARGE SCALE GENOMIC DNA]</scope>
    <source>
        <strain evidence="1">Wuqing</strain>
    </source>
</reference>
<proteinExistence type="predicted"/>